<keyword evidence="2" id="KW-1185">Reference proteome</keyword>
<name>A0A4R3T0I7_9FIRM</name>
<accession>A0A4R3T0I7</accession>
<dbReference type="Proteomes" id="UP000295773">
    <property type="component" value="Unassembled WGS sequence"/>
</dbReference>
<proteinExistence type="predicted"/>
<evidence type="ECO:0000313" key="2">
    <source>
        <dbReference type="Proteomes" id="UP000295773"/>
    </source>
</evidence>
<protein>
    <submittedName>
        <fullName evidence="1">Uncharacterized protein</fullName>
    </submittedName>
</protein>
<gene>
    <name evidence="1" type="ORF">EDD61_12313</name>
</gene>
<sequence length="37" mass="4443">MLTGVYKNACFFTVYEFVCSKVERKKRCKEVNTNFMK</sequence>
<dbReference type="AlphaFoldDB" id="A0A4R3T0I7"/>
<organism evidence="1 2">
    <name type="scientific">Longicatena caecimuris</name>
    <dbReference type="NCBI Taxonomy" id="1796635"/>
    <lineage>
        <taxon>Bacteria</taxon>
        <taxon>Bacillati</taxon>
        <taxon>Bacillota</taxon>
        <taxon>Erysipelotrichia</taxon>
        <taxon>Erysipelotrichales</taxon>
        <taxon>Erysipelotrichaceae</taxon>
        <taxon>Longicatena</taxon>
    </lineage>
</organism>
<evidence type="ECO:0000313" key="1">
    <source>
        <dbReference type="EMBL" id="TCU54723.1"/>
    </source>
</evidence>
<dbReference type="EMBL" id="SMBP01000023">
    <property type="protein sequence ID" value="TCU54723.1"/>
    <property type="molecule type" value="Genomic_DNA"/>
</dbReference>
<comment type="caution">
    <text evidence="1">The sequence shown here is derived from an EMBL/GenBank/DDBJ whole genome shotgun (WGS) entry which is preliminary data.</text>
</comment>
<reference evidence="1 2" key="1">
    <citation type="submission" date="2019-03" db="EMBL/GenBank/DDBJ databases">
        <title>Genomic Encyclopedia of Type Strains, Phase IV (KMG-IV): sequencing the most valuable type-strain genomes for metagenomic binning, comparative biology and taxonomic classification.</title>
        <authorList>
            <person name="Goeker M."/>
        </authorList>
    </citation>
    <scope>NUCLEOTIDE SEQUENCE [LARGE SCALE GENOMIC DNA]</scope>
    <source>
        <strain evidence="1 2">DSM 29481</strain>
    </source>
</reference>